<keyword evidence="1" id="KW-0560">Oxidoreductase</keyword>
<dbReference type="GO" id="GO:0046872">
    <property type="term" value="F:metal ion binding"/>
    <property type="evidence" value="ECO:0007669"/>
    <property type="project" value="UniProtKB-ARBA"/>
</dbReference>
<dbReference type="PANTHER" id="PTHR20883">
    <property type="entry name" value="PHYTANOYL-COA DIOXYGENASE DOMAIN CONTAINING 1"/>
    <property type="match status" value="1"/>
</dbReference>
<proteinExistence type="predicted"/>
<protein>
    <submittedName>
        <fullName evidence="1">Phytanoyl-CoA dioxygenase family protein</fullName>
    </submittedName>
</protein>
<keyword evidence="2" id="KW-1185">Reference proteome</keyword>
<sequence>MFNENNLVLQAKMTNSYSRTEYNGVLSYEKVKQFHKDGYLGPLKACSPDEAAEFAESVEVEILNGDGYPLDHTDKSIRHDRHRDSQLVYDFLSQPSIVNRIQSLYGPDLLLWTSHFWEKEPGESGVPWHQEQHFSAVEPPVTATIDLALDPVDETSGCMEVIPGSHEQFVPHGEAAGAESQGLADSEYVDQSCARSIPLKAGEFVLYNSRLLHRTLANGTDRERRSVSCRMTPPIINIQHESPLMYDDHASIVVSGEDRYGINRTVEPPSSEVKE</sequence>
<keyword evidence="1" id="KW-0223">Dioxygenase</keyword>
<name>A0ABD6BIP0_9EURY</name>
<organism evidence="1 2">
    <name type="scientific">Haloarchaeobius amylolyticus</name>
    <dbReference type="NCBI Taxonomy" id="1198296"/>
    <lineage>
        <taxon>Archaea</taxon>
        <taxon>Methanobacteriati</taxon>
        <taxon>Methanobacteriota</taxon>
        <taxon>Stenosarchaea group</taxon>
        <taxon>Halobacteria</taxon>
        <taxon>Halobacteriales</taxon>
        <taxon>Halorubellaceae</taxon>
        <taxon>Haloarchaeobius</taxon>
    </lineage>
</organism>
<dbReference type="Gene3D" id="2.60.120.620">
    <property type="entry name" value="q2cbj1_9rhob like domain"/>
    <property type="match status" value="1"/>
</dbReference>
<reference evidence="1 2" key="1">
    <citation type="journal article" date="2019" name="Int. J. Syst. Evol. Microbiol.">
        <title>The Global Catalogue of Microorganisms (GCM) 10K type strain sequencing project: providing services to taxonomists for standard genome sequencing and annotation.</title>
        <authorList>
            <consortium name="The Broad Institute Genomics Platform"/>
            <consortium name="The Broad Institute Genome Sequencing Center for Infectious Disease"/>
            <person name="Wu L."/>
            <person name="Ma J."/>
        </authorList>
    </citation>
    <scope>NUCLEOTIDE SEQUENCE [LARGE SCALE GENOMIC DNA]</scope>
    <source>
        <strain evidence="1 2">CGMCC 1.12230</strain>
    </source>
</reference>
<comment type="caution">
    <text evidence="1">The sequence shown here is derived from an EMBL/GenBank/DDBJ whole genome shotgun (WGS) entry which is preliminary data.</text>
</comment>
<dbReference type="EMBL" id="JBHUDI010000007">
    <property type="protein sequence ID" value="MFD1564459.1"/>
    <property type="molecule type" value="Genomic_DNA"/>
</dbReference>
<dbReference type="RefSeq" id="WP_390288003.1">
    <property type="nucleotide sequence ID" value="NZ_JBHUDI010000007.1"/>
</dbReference>
<dbReference type="Pfam" id="PF05721">
    <property type="entry name" value="PhyH"/>
    <property type="match status" value="1"/>
</dbReference>
<accession>A0ABD6BIP0</accession>
<dbReference type="InterPro" id="IPR008775">
    <property type="entry name" value="Phytyl_CoA_dOase-like"/>
</dbReference>
<dbReference type="PANTHER" id="PTHR20883:SF48">
    <property type="entry name" value="ECTOINE DIOXYGENASE"/>
    <property type="match status" value="1"/>
</dbReference>
<dbReference type="SUPFAM" id="SSF51197">
    <property type="entry name" value="Clavaminate synthase-like"/>
    <property type="match status" value="1"/>
</dbReference>
<dbReference type="GO" id="GO:0051213">
    <property type="term" value="F:dioxygenase activity"/>
    <property type="evidence" value="ECO:0007669"/>
    <property type="project" value="UniProtKB-KW"/>
</dbReference>
<gene>
    <name evidence="1" type="ORF">ACFR99_12975</name>
</gene>
<evidence type="ECO:0000313" key="2">
    <source>
        <dbReference type="Proteomes" id="UP001597076"/>
    </source>
</evidence>
<evidence type="ECO:0000313" key="1">
    <source>
        <dbReference type="EMBL" id="MFD1564459.1"/>
    </source>
</evidence>
<dbReference type="Proteomes" id="UP001597076">
    <property type="component" value="Unassembled WGS sequence"/>
</dbReference>
<dbReference type="AlphaFoldDB" id="A0ABD6BIP0"/>